<evidence type="ECO:0000313" key="2">
    <source>
        <dbReference type="Proteomes" id="UP000070578"/>
    </source>
</evidence>
<organism evidence="1 2">
    <name type="scientific">Candidatus Gallionella acididurans</name>
    <dbReference type="NCBI Taxonomy" id="1796491"/>
    <lineage>
        <taxon>Bacteria</taxon>
        <taxon>Pseudomonadati</taxon>
        <taxon>Pseudomonadota</taxon>
        <taxon>Betaproteobacteria</taxon>
        <taxon>Nitrosomonadales</taxon>
        <taxon>Gallionellaceae</taxon>
        <taxon>Gallionella</taxon>
    </lineage>
</organism>
<evidence type="ECO:0000313" key="1">
    <source>
        <dbReference type="EMBL" id="KXS33597.1"/>
    </source>
</evidence>
<dbReference type="AlphaFoldDB" id="A0A139BX68"/>
<name>A0A139BX68_9PROT</name>
<protein>
    <submittedName>
        <fullName evidence="1">Uncharacterized protein</fullName>
    </submittedName>
</protein>
<dbReference type="Proteomes" id="UP000070578">
    <property type="component" value="Unassembled WGS sequence"/>
</dbReference>
<dbReference type="EMBL" id="LSLI01000004">
    <property type="protein sequence ID" value="KXS33597.1"/>
    <property type="molecule type" value="Genomic_DNA"/>
</dbReference>
<reference evidence="1 2" key="2">
    <citation type="submission" date="2016-03" db="EMBL/GenBank/DDBJ databases">
        <title>New uncultured bacterium of the family Gallionellaceae from acid mine drainage: description and reconstruction of genome based on metagenomic analysis of microbial community.</title>
        <authorList>
            <person name="Kadnikov V."/>
            <person name="Ivasenko D."/>
            <person name="Beletsky A."/>
            <person name="Mardanov A."/>
            <person name="Danilova E."/>
            <person name="Pimenov N."/>
            <person name="Karnachuk O."/>
            <person name="Ravin N."/>
        </authorList>
    </citation>
    <scope>NUCLEOTIDE SEQUENCE [LARGE SCALE GENOMIC DNA]</scope>
    <source>
        <strain evidence="1">ShG14-8</strain>
    </source>
</reference>
<reference evidence="1 2" key="1">
    <citation type="submission" date="2016-02" db="EMBL/GenBank/DDBJ databases">
        <authorList>
            <person name="Wen L."/>
            <person name="He K."/>
            <person name="Yang H."/>
        </authorList>
    </citation>
    <scope>NUCLEOTIDE SEQUENCE [LARGE SCALE GENOMIC DNA]</scope>
    <source>
        <strain evidence="1">ShG14-8</strain>
    </source>
</reference>
<proteinExistence type="predicted"/>
<gene>
    <name evidence="1" type="ORF">AWT59_0317</name>
</gene>
<accession>A0A139BX68</accession>
<sequence length="37" mass="4481">MKKINADRLRAIVYDARTRLQQVQLYDVRVGENNNYR</sequence>
<comment type="caution">
    <text evidence="1">The sequence shown here is derived from an EMBL/GenBank/DDBJ whole genome shotgun (WGS) entry which is preliminary data.</text>
</comment>